<dbReference type="SMART" id="SM00382">
    <property type="entry name" value="AAA"/>
    <property type="match status" value="1"/>
</dbReference>
<evidence type="ECO:0000256" key="3">
    <source>
        <dbReference type="ARBA" id="ARBA00022475"/>
    </source>
</evidence>
<comment type="subcellular location">
    <subcellularLocation>
        <location evidence="1">Cell membrane</location>
        <topology evidence="1">Peripheral membrane protein</topology>
    </subcellularLocation>
</comment>
<dbReference type="Gene3D" id="3.40.50.300">
    <property type="entry name" value="P-loop containing nucleotide triphosphate hydrolases"/>
    <property type="match status" value="1"/>
</dbReference>
<name>A0ABQ0E2Y9_9PORP</name>
<comment type="caution">
    <text evidence="11">The sequence shown here is derived from an EMBL/GenBank/DDBJ whole genome shotgun (WGS) entry which is preliminary data.</text>
</comment>
<evidence type="ECO:0000256" key="9">
    <source>
        <dbReference type="ARBA" id="ARBA00023136"/>
    </source>
</evidence>
<keyword evidence="7" id="KW-0408">Iron</keyword>
<dbReference type="InterPro" id="IPR003593">
    <property type="entry name" value="AAA+_ATPase"/>
</dbReference>
<dbReference type="InterPro" id="IPR051535">
    <property type="entry name" value="Siderophore_ABC-ATPase"/>
</dbReference>
<evidence type="ECO:0000256" key="1">
    <source>
        <dbReference type="ARBA" id="ARBA00004202"/>
    </source>
</evidence>
<keyword evidence="3" id="KW-1003">Cell membrane</keyword>
<evidence type="ECO:0000256" key="6">
    <source>
        <dbReference type="ARBA" id="ARBA00022840"/>
    </source>
</evidence>
<dbReference type="CDD" id="cd03214">
    <property type="entry name" value="ABC_Iron-Siderophores_B12_Hemin"/>
    <property type="match status" value="1"/>
</dbReference>
<dbReference type="Pfam" id="PF00005">
    <property type="entry name" value="ABC_tran"/>
    <property type="match status" value="1"/>
</dbReference>
<keyword evidence="5" id="KW-0547">Nucleotide-binding</keyword>
<dbReference type="Proteomes" id="UP001628220">
    <property type="component" value="Unassembled WGS sequence"/>
</dbReference>
<evidence type="ECO:0000256" key="5">
    <source>
        <dbReference type="ARBA" id="ARBA00022741"/>
    </source>
</evidence>
<accession>A0ABQ0E2Y9</accession>
<dbReference type="InterPro" id="IPR003439">
    <property type="entry name" value="ABC_transporter-like_ATP-bd"/>
</dbReference>
<gene>
    <name evidence="11" type="ORF">Tsumi_11530</name>
</gene>
<proteinExistence type="predicted"/>
<evidence type="ECO:0000256" key="4">
    <source>
        <dbReference type="ARBA" id="ARBA00022496"/>
    </source>
</evidence>
<keyword evidence="12" id="KW-1185">Reference proteome</keyword>
<keyword evidence="4" id="KW-0410">Iron transport</keyword>
<evidence type="ECO:0000256" key="8">
    <source>
        <dbReference type="ARBA" id="ARBA00023065"/>
    </source>
</evidence>
<keyword evidence="6 11" id="KW-0067">ATP-binding</keyword>
<organism evidence="11 12">
    <name type="scientific">Porphyromonas miyakawae</name>
    <dbReference type="NCBI Taxonomy" id="3137470"/>
    <lineage>
        <taxon>Bacteria</taxon>
        <taxon>Pseudomonadati</taxon>
        <taxon>Bacteroidota</taxon>
        <taxon>Bacteroidia</taxon>
        <taxon>Bacteroidales</taxon>
        <taxon>Porphyromonadaceae</taxon>
        <taxon>Porphyromonas</taxon>
    </lineage>
</organism>
<keyword evidence="2" id="KW-0813">Transport</keyword>
<keyword evidence="9" id="KW-0472">Membrane</keyword>
<dbReference type="SUPFAM" id="SSF52540">
    <property type="entry name" value="P-loop containing nucleoside triphosphate hydrolases"/>
    <property type="match status" value="1"/>
</dbReference>
<dbReference type="PANTHER" id="PTHR42771">
    <property type="entry name" value="IRON(3+)-HYDROXAMATE IMPORT ATP-BINDING PROTEIN FHUC"/>
    <property type="match status" value="1"/>
</dbReference>
<dbReference type="GO" id="GO:0005524">
    <property type="term" value="F:ATP binding"/>
    <property type="evidence" value="ECO:0007669"/>
    <property type="project" value="UniProtKB-KW"/>
</dbReference>
<dbReference type="PANTHER" id="PTHR42771:SF2">
    <property type="entry name" value="IRON(3+)-HYDROXAMATE IMPORT ATP-BINDING PROTEIN FHUC"/>
    <property type="match status" value="1"/>
</dbReference>
<feature type="domain" description="ABC transporter" evidence="10">
    <location>
        <begin position="8"/>
        <end position="244"/>
    </location>
</feature>
<dbReference type="RefSeq" id="WP_411915817.1">
    <property type="nucleotide sequence ID" value="NZ_BAAFSF010000004.1"/>
</dbReference>
<keyword evidence="8" id="KW-0406">Ion transport</keyword>
<reference evidence="11 12" key="1">
    <citation type="journal article" date="2025" name="Int. J. Syst. Evol. Microbiol.">
        <title>Desulfovibrio falkowii sp. nov., Porphyromonas miyakawae sp. nov., Mediterraneibacter flintii sp. nov. and Owariibacterium komagatae gen. nov., sp. nov., isolated from human faeces.</title>
        <authorList>
            <person name="Hamaguchi T."/>
            <person name="Ohara M."/>
            <person name="Hisatomi A."/>
            <person name="Sekiguchi K."/>
            <person name="Takeda J.I."/>
            <person name="Ueyama J."/>
            <person name="Ito M."/>
            <person name="Nishiwaki H."/>
            <person name="Ogi T."/>
            <person name="Hirayama M."/>
            <person name="Ohkuma M."/>
            <person name="Sakamoto M."/>
            <person name="Ohno K."/>
        </authorList>
    </citation>
    <scope>NUCLEOTIDE SEQUENCE [LARGE SCALE GENOMIC DNA]</scope>
    <source>
        <strain evidence="11 12">13CB11C</strain>
    </source>
</reference>
<evidence type="ECO:0000259" key="10">
    <source>
        <dbReference type="PROSITE" id="PS50893"/>
    </source>
</evidence>
<evidence type="ECO:0000256" key="7">
    <source>
        <dbReference type="ARBA" id="ARBA00023004"/>
    </source>
</evidence>
<dbReference type="PROSITE" id="PS50893">
    <property type="entry name" value="ABC_TRANSPORTER_2"/>
    <property type="match status" value="1"/>
</dbReference>
<evidence type="ECO:0000256" key="2">
    <source>
        <dbReference type="ARBA" id="ARBA00022448"/>
    </source>
</evidence>
<dbReference type="InterPro" id="IPR027417">
    <property type="entry name" value="P-loop_NTPase"/>
</dbReference>
<evidence type="ECO:0000313" key="12">
    <source>
        <dbReference type="Proteomes" id="UP001628220"/>
    </source>
</evidence>
<protein>
    <submittedName>
        <fullName evidence="11">ABC transporter ATP-binding protein</fullName>
    </submittedName>
</protein>
<evidence type="ECO:0000313" key="11">
    <source>
        <dbReference type="EMBL" id="GAB1252047.1"/>
    </source>
</evidence>
<sequence length="334" mass="37264">MEMTKEALTLDNLTTGYIGKTVSRGISWQIPYGKLVSLLGANGSGKSTLLRAISLGNEVRGGKVLIDGEDLSQKSISARSRMVSVVLNDQSYERRLTVEELVAIGRIPYTGFMGVLQRADKVAIHEAIVQCRLRGYEHRRLSTLSDGERQRAFVARAIAQETPLILLDEPTAHLDMAHRLSLYQLLRDMAHHSRRVIVVSSHELQLAFNTSDEIGILTQDGGLIHGLPEQLALQHSYEQLFPDENFTYDPIKGIIREDAGVRRAIQLVGEPSCDRMLCTEALLRRLGYAPTKEPIDEMRLEVTESGWTLISEGREYAYATLTEIADHLGKATIR</sequence>
<dbReference type="EMBL" id="BAAFSF010000004">
    <property type="protein sequence ID" value="GAB1252047.1"/>
    <property type="molecule type" value="Genomic_DNA"/>
</dbReference>